<protein>
    <submittedName>
        <fullName evidence="2">Uncharacterized protein</fullName>
    </submittedName>
</protein>
<proteinExistence type="predicted"/>
<feature type="compositionally biased region" description="Basic and acidic residues" evidence="1">
    <location>
        <begin position="72"/>
        <end position="82"/>
    </location>
</feature>
<gene>
    <name evidence="2" type="ORF">H6H00_10310</name>
</gene>
<feature type="compositionally biased region" description="Basic and acidic residues" evidence="1">
    <location>
        <begin position="11"/>
        <end position="20"/>
    </location>
</feature>
<sequence length="430" mass="48117">MDEWTRQQLEQQERSRRDGMDAFDAINRLFQMLAKDHEREVRESEERNAAHRDGWAGAASAHLLPGPAETAAEQREHRRWEQPDGYGDPPPVRPESRPAPDRFEPFTERRAPERDPADWLDRFEPEPRHRPGRSDPAPPPVDDAPRPPVTLAERASVADLVDGMCATYEQYRSQADVAFRDAQAIAGLLSRSERQELLLAATCPEPATQEVVARAVERAEWLYWNDPGTGFWAWLRRQDEFADRRRQEILAQLEAERLDRDTWSDLPGDGRAAPPPGVGATAAAARESGLEDAAVGRLGFAPHSRARELREAIGLDVAGYQSAHVLGQAMGKLIPHYSPGQALTTLLPPAAHAAFDQGWVHVWKRERRSGRGITAGMAYTMLVEALEAVPDHHLSPAARGTLAARLHQEMFGELRLRYETQLVAPAVDWT</sequence>
<feature type="region of interest" description="Disordered" evidence="1">
    <location>
        <begin position="37"/>
        <end position="148"/>
    </location>
</feature>
<feature type="region of interest" description="Disordered" evidence="1">
    <location>
        <begin position="1"/>
        <end position="21"/>
    </location>
</feature>
<dbReference type="AlphaFoldDB" id="A0A7G7MN86"/>
<evidence type="ECO:0000313" key="2">
    <source>
        <dbReference type="EMBL" id="QNG54247.1"/>
    </source>
</evidence>
<feature type="compositionally biased region" description="Low complexity" evidence="1">
    <location>
        <begin position="1"/>
        <end position="10"/>
    </location>
</feature>
<reference evidence="2 3" key="1">
    <citation type="submission" date="2020-08" db="EMBL/GenBank/DDBJ databases">
        <authorList>
            <person name="Mo P."/>
        </authorList>
    </citation>
    <scope>NUCLEOTIDE SEQUENCE [LARGE SCALE GENOMIC DNA]</scope>
    <source>
        <strain evidence="2 3">CGMCC 4.1532</strain>
    </source>
</reference>
<name>A0A7G7MN86_9PSEU</name>
<accession>A0A7G7MN86</accession>
<feature type="compositionally biased region" description="Basic and acidic residues" evidence="1">
    <location>
        <begin position="94"/>
        <end position="133"/>
    </location>
</feature>
<feature type="compositionally biased region" description="Basic and acidic residues" evidence="1">
    <location>
        <begin position="37"/>
        <end position="54"/>
    </location>
</feature>
<dbReference type="RefSeq" id="WP_185721069.1">
    <property type="nucleotide sequence ID" value="NZ_BAAAWI010000001.1"/>
</dbReference>
<organism evidence="2 3">
    <name type="scientific">Pseudonocardia petroleophila</name>
    <dbReference type="NCBI Taxonomy" id="37331"/>
    <lineage>
        <taxon>Bacteria</taxon>
        <taxon>Bacillati</taxon>
        <taxon>Actinomycetota</taxon>
        <taxon>Actinomycetes</taxon>
        <taxon>Pseudonocardiales</taxon>
        <taxon>Pseudonocardiaceae</taxon>
        <taxon>Pseudonocardia</taxon>
    </lineage>
</organism>
<evidence type="ECO:0000256" key="1">
    <source>
        <dbReference type="SAM" id="MobiDB-lite"/>
    </source>
</evidence>
<evidence type="ECO:0000313" key="3">
    <source>
        <dbReference type="Proteomes" id="UP000515728"/>
    </source>
</evidence>
<feature type="compositionally biased region" description="Pro residues" evidence="1">
    <location>
        <begin position="136"/>
        <end position="148"/>
    </location>
</feature>
<keyword evidence="3" id="KW-1185">Reference proteome</keyword>
<dbReference type="Proteomes" id="UP000515728">
    <property type="component" value="Chromosome"/>
</dbReference>
<dbReference type="EMBL" id="CP060131">
    <property type="protein sequence ID" value="QNG54247.1"/>
    <property type="molecule type" value="Genomic_DNA"/>
</dbReference>
<dbReference type="KEGG" id="ppel:H6H00_10310"/>